<comment type="caution">
    <text evidence="1">The sequence shown here is derived from an EMBL/GenBank/DDBJ whole genome shotgun (WGS) entry which is preliminary data.</text>
</comment>
<reference evidence="1 2" key="1">
    <citation type="submission" date="2020-04" db="EMBL/GenBank/DDBJ databases">
        <title>Gordonia sp. nov. TBRC 11910.</title>
        <authorList>
            <person name="Suriyachadkun C."/>
        </authorList>
    </citation>
    <scope>NUCLEOTIDE SEQUENCE [LARGE SCALE GENOMIC DNA]</scope>
    <source>
        <strain evidence="1 2">TBRC 11910</strain>
    </source>
</reference>
<organism evidence="1 2">
    <name type="scientific">Gordonia asplenii</name>
    <dbReference type="NCBI Taxonomy" id="2725283"/>
    <lineage>
        <taxon>Bacteria</taxon>
        <taxon>Bacillati</taxon>
        <taxon>Actinomycetota</taxon>
        <taxon>Actinomycetes</taxon>
        <taxon>Mycobacteriales</taxon>
        <taxon>Gordoniaceae</taxon>
        <taxon>Gordonia</taxon>
    </lineage>
</organism>
<dbReference type="RefSeq" id="WP_170194563.1">
    <property type="nucleotide sequence ID" value="NZ_JABBNB010000011.1"/>
</dbReference>
<evidence type="ECO:0000313" key="2">
    <source>
        <dbReference type="Proteomes" id="UP000550729"/>
    </source>
</evidence>
<protein>
    <submittedName>
        <fullName evidence="1">Uncharacterized protein</fullName>
    </submittedName>
</protein>
<sequence>MSKISPAKFRSIKPKKKCCRSRKRCSKCPVVLHRLSKQHAEKMSPKEFAKAYKKARAA</sequence>
<dbReference type="Proteomes" id="UP000550729">
    <property type="component" value="Unassembled WGS sequence"/>
</dbReference>
<name>A0A848L097_9ACTN</name>
<evidence type="ECO:0000313" key="1">
    <source>
        <dbReference type="EMBL" id="NMO02063.1"/>
    </source>
</evidence>
<gene>
    <name evidence="1" type="ORF">HH308_12660</name>
</gene>
<accession>A0A848L097</accession>
<dbReference type="EMBL" id="JABBNB010000011">
    <property type="protein sequence ID" value="NMO02063.1"/>
    <property type="molecule type" value="Genomic_DNA"/>
</dbReference>
<keyword evidence="2" id="KW-1185">Reference proteome</keyword>
<dbReference type="AlphaFoldDB" id="A0A848L097"/>
<proteinExistence type="predicted"/>